<sequence>MKSGTRTERPRGVVLAATLQLLSALPFVLGTYVVLVHGAGAQAAAEAEVARQGVPPSVLAEHGISFGSNVADLPFAIAIVLILATLAVLNLNGRRVGRILSWTFHPILFVAGVVIVPGQVWVAPLLESMFASDPVLARVNVTALVDAAAQAMPGWLHYAAVVKLVLTTLGSVLVVVLLALPPARAYFRGKAL</sequence>
<gene>
    <name evidence="2" type="ORF">ETD86_30225</name>
</gene>
<evidence type="ECO:0000313" key="2">
    <source>
        <dbReference type="EMBL" id="TMR13718.1"/>
    </source>
</evidence>
<comment type="caution">
    <text evidence="2">The sequence shown here is derived from an EMBL/GenBank/DDBJ whole genome shotgun (WGS) entry which is preliminary data.</text>
</comment>
<keyword evidence="1" id="KW-0472">Membrane</keyword>
<dbReference type="AlphaFoldDB" id="A0A5S4F9N2"/>
<protein>
    <submittedName>
        <fullName evidence="2">Uncharacterized protein</fullName>
    </submittedName>
</protein>
<reference evidence="2 3" key="1">
    <citation type="submission" date="2019-05" db="EMBL/GenBank/DDBJ databases">
        <title>Draft genome sequence of Nonomuraea turkmeniaca DSM 43926.</title>
        <authorList>
            <person name="Saricaoglu S."/>
            <person name="Isik K."/>
        </authorList>
    </citation>
    <scope>NUCLEOTIDE SEQUENCE [LARGE SCALE GENOMIC DNA]</scope>
    <source>
        <strain evidence="2 3">DSM 43926</strain>
    </source>
</reference>
<evidence type="ECO:0000256" key="1">
    <source>
        <dbReference type="SAM" id="Phobius"/>
    </source>
</evidence>
<dbReference type="Proteomes" id="UP000309128">
    <property type="component" value="Unassembled WGS sequence"/>
</dbReference>
<feature type="transmembrane region" description="Helical" evidence="1">
    <location>
        <begin position="12"/>
        <end position="35"/>
    </location>
</feature>
<accession>A0A5S4F9N2</accession>
<keyword evidence="3" id="KW-1185">Reference proteome</keyword>
<feature type="transmembrane region" description="Helical" evidence="1">
    <location>
        <begin position="73"/>
        <end position="91"/>
    </location>
</feature>
<feature type="transmembrane region" description="Helical" evidence="1">
    <location>
        <begin position="155"/>
        <end position="180"/>
    </location>
</feature>
<keyword evidence="1" id="KW-0812">Transmembrane</keyword>
<dbReference type="RefSeq" id="WP_138669773.1">
    <property type="nucleotide sequence ID" value="NZ_VCKY01000118.1"/>
</dbReference>
<dbReference type="OrthoDB" id="5188995at2"/>
<keyword evidence="1" id="KW-1133">Transmembrane helix</keyword>
<feature type="transmembrane region" description="Helical" evidence="1">
    <location>
        <begin position="103"/>
        <end position="122"/>
    </location>
</feature>
<name>A0A5S4F9N2_9ACTN</name>
<dbReference type="EMBL" id="VCKY01000118">
    <property type="protein sequence ID" value="TMR13718.1"/>
    <property type="molecule type" value="Genomic_DNA"/>
</dbReference>
<organism evidence="2 3">
    <name type="scientific">Nonomuraea turkmeniaca</name>
    <dbReference type="NCBI Taxonomy" id="103838"/>
    <lineage>
        <taxon>Bacteria</taxon>
        <taxon>Bacillati</taxon>
        <taxon>Actinomycetota</taxon>
        <taxon>Actinomycetes</taxon>
        <taxon>Streptosporangiales</taxon>
        <taxon>Streptosporangiaceae</taxon>
        <taxon>Nonomuraea</taxon>
    </lineage>
</organism>
<proteinExistence type="predicted"/>
<evidence type="ECO:0000313" key="3">
    <source>
        <dbReference type="Proteomes" id="UP000309128"/>
    </source>
</evidence>